<accession>A0A5B8YTM2</accession>
<keyword evidence="2" id="KW-1185">Reference proteome</keyword>
<protein>
    <recommendedName>
        <fullName evidence="3">Ac75</fullName>
    </recommendedName>
</protein>
<dbReference type="RefSeq" id="YP_010802494.1">
    <property type="nucleotide sequence ID" value="NC_077025.1"/>
</dbReference>
<dbReference type="KEGG" id="vg:80541264"/>
<name>A0A5B8YTM2_9ABAC</name>
<evidence type="ECO:0008006" key="3">
    <source>
        <dbReference type="Google" id="ProtNLM"/>
    </source>
</evidence>
<organism evidence="1 2">
    <name type="scientific">Chrysodeixis includens nucleopolyhedrovirus</name>
    <dbReference type="NCBI Taxonomy" id="1207438"/>
    <lineage>
        <taxon>Viruses</taxon>
        <taxon>Viruses incertae sedis</taxon>
        <taxon>Naldaviricetes</taxon>
        <taxon>Lefavirales</taxon>
        <taxon>Baculoviridae</taxon>
        <taxon>Alphabaculovirus</taxon>
        <taxon>Alphabaculovirus chrincludentis</taxon>
        <taxon>Alphabaculovirus alterchrincludentis</taxon>
    </lineage>
</organism>
<dbReference type="Pfam" id="PF06648">
    <property type="entry name" value="AcMNPV_Ac75"/>
    <property type="match status" value="1"/>
</dbReference>
<dbReference type="EMBL" id="MK746083">
    <property type="protein sequence ID" value="QED40578.1"/>
    <property type="molecule type" value="Genomic_DNA"/>
</dbReference>
<evidence type="ECO:0000313" key="1">
    <source>
        <dbReference type="EMBL" id="QED40578.1"/>
    </source>
</evidence>
<sequence>MDFLKNFVNHMVTSMPIVTKVAYVNSQLKNYMRTLERDEVFQNKFVRILQMFINKKITVQDICDIMDAVDGIKLSHGQITYFVERVHSNGHIIAILENYIKNHHLYDDEVNDLAEFLVHEINNALIYG</sequence>
<evidence type="ECO:0000313" key="2">
    <source>
        <dbReference type="Proteomes" id="UP001162233"/>
    </source>
</evidence>
<dbReference type="GeneID" id="80541264"/>
<dbReference type="InterPro" id="IPR010594">
    <property type="entry name" value="AcMNPV_Ac75"/>
</dbReference>
<proteinExistence type="predicted"/>
<reference evidence="1" key="1">
    <citation type="journal article" date="2019" name="Viruses">
        <title>A Novel Alphabaculovirus from the Soybean Looper, Chrysodeixis includens, that Produces Tetrahedral Occlusion Bodies and Encodes Two Copies of he65.</title>
        <authorList>
            <person name="Harrison R.L."/>
            <person name="Rowley D.L."/>
            <person name="Popham H.J.R."/>
        </authorList>
    </citation>
    <scope>NUCLEOTIDE SEQUENCE</scope>
    <source>
        <strain evidence="1">ChinNPV-1</strain>
    </source>
</reference>
<dbReference type="Proteomes" id="UP001162233">
    <property type="component" value="Segment"/>
</dbReference>